<evidence type="ECO:0000313" key="1">
    <source>
        <dbReference type="EMBL" id="KKL45515.1"/>
    </source>
</evidence>
<comment type="caution">
    <text evidence="1">The sequence shown here is derived from an EMBL/GenBank/DDBJ whole genome shotgun (WGS) entry which is preliminary data.</text>
</comment>
<feature type="non-terminal residue" evidence="1">
    <location>
        <position position="1"/>
    </location>
</feature>
<name>A0A0F9EKV0_9ZZZZ</name>
<reference evidence="1" key="1">
    <citation type="journal article" date="2015" name="Nature">
        <title>Complex archaea that bridge the gap between prokaryotes and eukaryotes.</title>
        <authorList>
            <person name="Spang A."/>
            <person name="Saw J.H."/>
            <person name="Jorgensen S.L."/>
            <person name="Zaremba-Niedzwiedzka K."/>
            <person name="Martijn J."/>
            <person name="Lind A.E."/>
            <person name="van Eijk R."/>
            <person name="Schleper C."/>
            <person name="Guy L."/>
            <person name="Ettema T.J."/>
        </authorList>
    </citation>
    <scope>NUCLEOTIDE SEQUENCE</scope>
</reference>
<sequence length="249" mass="28578">KAIGLIGVDRVGKEALINSSVNKYMKEARENPEQLTKTLKPIFEGETLDVINDLQNHFISENVKYLAFNEILNFQPIALSEVPQKYLTAGNGRIFYMLQTWNIKMLDVFRNEVYNEMKTDPVQGLKNMIRLATLLMLMNATADVIKDIMLGREIRLDDLVVDNIVKLIGFSRYTIFQVKREGLGSAIGQQVLPPGKLLDDVSRDTVALFTDFDENFAVDKLRTPENIPIIGKLYYWWFGRGSEIKKERR</sequence>
<dbReference type="EMBL" id="LAZR01034358">
    <property type="protein sequence ID" value="KKL45515.1"/>
    <property type="molecule type" value="Genomic_DNA"/>
</dbReference>
<gene>
    <name evidence="1" type="ORF">LCGC14_2354940</name>
</gene>
<accession>A0A0F9EKV0</accession>
<protein>
    <submittedName>
        <fullName evidence="1">Uncharacterized protein</fullName>
    </submittedName>
</protein>
<dbReference type="AlphaFoldDB" id="A0A0F9EKV0"/>
<organism evidence="1">
    <name type="scientific">marine sediment metagenome</name>
    <dbReference type="NCBI Taxonomy" id="412755"/>
    <lineage>
        <taxon>unclassified sequences</taxon>
        <taxon>metagenomes</taxon>
        <taxon>ecological metagenomes</taxon>
    </lineage>
</organism>
<proteinExistence type="predicted"/>